<evidence type="ECO:0000313" key="3">
    <source>
        <dbReference type="Proteomes" id="UP000183287"/>
    </source>
</evidence>
<feature type="transmembrane region" description="Helical" evidence="1">
    <location>
        <begin position="77"/>
        <end position="97"/>
    </location>
</feature>
<keyword evidence="1" id="KW-0472">Membrane</keyword>
<keyword evidence="1" id="KW-0812">Transmembrane</keyword>
<accession>A0A1I4S643</accession>
<dbReference type="OrthoDB" id="10012767at2"/>
<dbReference type="Proteomes" id="UP000183287">
    <property type="component" value="Unassembled WGS sequence"/>
</dbReference>
<proteinExistence type="predicted"/>
<gene>
    <name evidence="2" type="ORF">SAMN05421863_10381</name>
</gene>
<keyword evidence="3" id="KW-1185">Reference proteome</keyword>
<evidence type="ECO:0000256" key="1">
    <source>
        <dbReference type="SAM" id="Phobius"/>
    </source>
</evidence>
<sequence>MDANSLDSMNADSVIEPGCERSFPHRCRATVAQQAIPDRWPARPVTAYGIYRTYFQGRFQLEVIDIVLPKIAGRRRIITGVTIASPVSYVSFIRFIFSLCRRWGGARKEGECLKWRSIIEIQKINNPVYLSRICFKF</sequence>
<protein>
    <submittedName>
        <fullName evidence="2">Uncharacterized protein</fullName>
    </submittedName>
</protein>
<keyword evidence="1" id="KW-1133">Transmembrane helix</keyword>
<organism evidence="2 3">
    <name type="scientific">Nitrosomonas communis</name>
    <dbReference type="NCBI Taxonomy" id="44574"/>
    <lineage>
        <taxon>Bacteria</taxon>
        <taxon>Pseudomonadati</taxon>
        <taxon>Pseudomonadota</taxon>
        <taxon>Betaproteobacteria</taxon>
        <taxon>Nitrosomonadales</taxon>
        <taxon>Nitrosomonadaceae</taxon>
        <taxon>Nitrosomonas</taxon>
    </lineage>
</organism>
<dbReference type="EMBL" id="FOUB01000038">
    <property type="protein sequence ID" value="SFM59740.1"/>
    <property type="molecule type" value="Genomic_DNA"/>
</dbReference>
<reference evidence="3" key="1">
    <citation type="submission" date="2016-10" db="EMBL/GenBank/DDBJ databases">
        <authorList>
            <person name="Varghese N."/>
            <person name="Submissions S."/>
        </authorList>
    </citation>
    <scope>NUCLEOTIDE SEQUENCE [LARGE SCALE GENOMIC DNA]</scope>
    <source>
        <strain evidence="3">Nm44</strain>
    </source>
</reference>
<evidence type="ECO:0000313" key="2">
    <source>
        <dbReference type="EMBL" id="SFM59740.1"/>
    </source>
</evidence>
<dbReference type="AlphaFoldDB" id="A0A1I4S643"/>
<name>A0A1I4S643_9PROT</name>
<dbReference type="RefSeq" id="WP_074906009.1">
    <property type="nucleotide sequence ID" value="NZ_FOUB01000038.1"/>
</dbReference>